<comment type="caution">
    <text evidence="1">The sequence shown here is derived from an EMBL/GenBank/DDBJ whole genome shotgun (WGS) entry which is preliminary data.</text>
</comment>
<reference evidence="1 2" key="1">
    <citation type="submission" date="2018-02" db="EMBL/GenBank/DDBJ databases">
        <title>Fusarium culmorum secondary metabolites in fungal-bacterial-plant interactions.</title>
        <authorList>
            <person name="Schmidt R."/>
        </authorList>
    </citation>
    <scope>NUCLEOTIDE SEQUENCE [LARGE SCALE GENOMIC DNA]</scope>
    <source>
        <strain evidence="1 2">PV</strain>
    </source>
</reference>
<gene>
    <name evidence="1" type="ORF">FCULG_00002535</name>
</gene>
<name>A0A2T4GQN6_FUSCU</name>
<dbReference type="AlphaFoldDB" id="A0A2T4GQN6"/>
<proteinExistence type="predicted"/>
<keyword evidence="2" id="KW-1185">Reference proteome</keyword>
<organism evidence="1 2">
    <name type="scientific">Fusarium culmorum</name>
    <dbReference type="NCBI Taxonomy" id="5516"/>
    <lineage>
        <taxon>Eukaryota</taxon>
        <taxon>Fungi</taxon>
        <taxon>Dikarya</taxon>
        <taxon>Ascomycota</taxon>
        <taxon>Pezizomycotina</taxon>
        <taxon>Sordariomycetes</taxon>
        <taxon>Hypocreomycetidae</taxon>
        <taxon>Hypocreales</taxon>
        <taxon>Nectriaceae</taxon>
        <taxon>Fusarium</taxon>
    </lineage>
</organism>
<sequence length="313" mass="35865">MSSSTPIAKANNTIRMLDQDHGDVFCRAFSNLLSTDIAEHTYAQILDGLPTEDSLLEGSPYIEGHPVSELEHTPICEGFLEKSRRMHAALNPYDLQFDEHVLSSFQEATKDSEEYSLRLIELTVVACHQIAVYLFNLDDGVHKHQLYEDWAQQRQMEQVLASEVRDVIPPCAFFHTSYYYFDQYPQGLADVVGYWAEGQIFGGVVVFDRGETEAECKSMWIHGARLRGPRTLYPPTPDQFDSLINFLLSEPKEEAACPLPIHGINENRPRWHPYDALAKYHIFRDKYERKLPMEPPRQGCTLVNADWPELGDE</sequence>
<protein>
    <submittedName>
        <fullName evidence="1">Uncharacterized protein</fullName>
    </submittedName>
</protein>
<evidence type="ECO:0000313" key="1">
    <source>
        <dbReference type="EMBL" id="PTD05819.1"/>
    </source>
</evidence>
<dbReference type="EMBL" id="PVEM01000012">
    <property type="protein sequence ID" value="PTD05819.1"/>
    <property type="molecule type" value="Genomic_DNA"/>
</dbReference>
<evidence type="ECO:0000313" key="2">
    <source>
        <dbReference type="Proteomes" id="UP000241587"/>
    </source>
</evidence>
<dbReference type="Proteomes" id="UP000241587">
    <property type="component" value="Unassembled WGS sequence"/>
</dbReference>
<accession>A0A2T4GQN6</accession>
<dbReference type="OrthoDB" id="5346581at2759"/>
<dbReference type="OMA" id="NENRPRW"/>